<organism evidence="1">
    <name type="scientific">Ophidiomyces ophidiicola</name>
    <dbReference type="NCBI Taxonomy" id="1387563"/>
    <lineage>
        <taxon>Eukaryota</taxon>
        <taxon>Fungi</taxon>
        <taxon>Dikarya</taxon>
        <taxon>Ascomycota</taxon>
        <taxon>Pezizomycotina</taxon>
        <taxon>Eurotiomycetes</taxon>
        <taxon>Eurotiomycetidae</taxon>
        <taxon>Onygenales</taxon>
        <taxon>Onygenaceae</taxon>
        <taxon>Ophidiomyces</taxon>
    </lineage>
</organism>
<name>A0ACB8UML4_9EURO</name>
<proteinExistence type="predicted"/>
<sequence>MNTSRIYKQHHQIDIIAARRANDQRLASCLESIYQKYGKDFDGVGDEIDLINRQLVIDNGHLESLESHEEIGGESNVNNAREKSYIQQTSTVHASLKPHSRSHSGSDSDDPLQVIHSEVRILPLTSALRAKVPKKNNSDPQASPIERPLSQQVILSDSHDMNFFFQQPSLPHASNHPQETMERPFELGPMKSIPQFITDRLTQYECERQLTPTEMNYLVDLRMNRKMPWHGISSAMKQRSPTQLKYWYYKHRMNDGRDRIFSSKDPRSPATRQCFPALKTKIGDKWLKRSWLKGLGSRNIPFYRSSPPLPVASPTSLGRSRNIFQPSHSGFIQNQKKSRLRVRSESPDPLSDVFKCM</sequence>
<accession>A0ACB8UML4</accession>
<comment type="caution">
    <text evidence="1">The sequence shown here is derived from an EMBL/GenBank/DDBJ whole genome shotgun (WGS) entry which is preliminary data.</text>
</comment>
<reference evidence="1" key="1">
    <citation type="journal article" date="2022" name="bioRxiv">
        <title>Population genetic analysis of Ophidiomyces ophidiicola, the causative agent of snake fungal disease, indicates recent introductions to the USA.</title>
        <authorList>
            <person name="Ladner J.T."/>
            <person name="Palmer J.M."/>
            <person name="Ettinger C.L."/>
            <person name="Stajich J.E."/>
            <person name="Farrell T.M."/>
            <person name="Glorioso B.M."/>
            <person name="Lawson B."/>
            <person name="Price S.J."/>
            <person name="Stengle A.G."/>
            <person name="Grear D.A."/>
            <person name="Lorch J.M."/>
        </authorList>
    </citation>
    <scope>NUCLEOTIDE SEQUENCE</scope>
    <source>
        <strain evidence="1">NWHC 24266-5</strain>
    </source>
</reference>
<evidence type="ECO:0000313" key="1">
    <source>
        <dbReference type="EMBL" id="KAI2380895.1"/>
    </source>
</evidence>
<dbReference type="EMBL" id="JALBCA010000278">
    <property type="protein sequence ID" value="KAI2380895.1"/>
    <property type="molecule type" value="Genomic_DNA"/>
</dbReference>
<protein>
    <submittedName>
        <fullName evidence="1">Uncharacterized protein</fullName>
    </submittedName>
</protein>
<gene>
    <name evidence="1" type="ORF">LOY88_006884</name>
</gene>